<dbReference type="Gene3D" id="3.40.50.1820">
    <property type="entry name" value="alpha/beta hydrolase"/>
    <property type="match status" value="1"/>
</dbReference>
<dbReference type="Proteomes" id="UP000198538">
    <property type="component" value="Unassembled WGS sequence"/>
</dbReference>
<name>A0A1G5KK44_9BACL</name>
<evidence type="ECO:0000256" key="1">
    <source>
        <dbReference type="SAM" id="Phobius"/>
    </source>
</evidence>
<accession>A0A1G5KK44</accession>
<dbReference type="RefSeq" id="WP_090923544.1">
    <property type="nucleotide sequence ID" value="NZ_FMVM01000015.1"/>
</dbReference>
<evidence type="ECO:0000313" key="2">
    <source>
        <dbReference type="EMBL" id="SCZ00428.1"/>
    </source>
</evidence>
<sequence length="253" mass="29666">MGGEFYINRHNEHLVDKFLRNTNKSIVIDFTKDSDTLLIIFCGRGARTPSPKIPPPFEFYRSTQSMGVNRIIIRDNKKAWFHKGLLNILDVETFDQMLTYIEDLIPANRFNKIIVMGLSMGGYAALLFGLLTRFKVTVHAFGPQTYFDLDKKDYTDEMSWIIPFLDDIPRDAPREYLNLVKIFREREQIQLLEHNEYHIYYGTPDTTYAERLSGLKNVHLHKYDLNVHNLTTYFKDRGELENVLNELLFTSTI</sequence>
<dbReference type="InterPro" id="IPR029058">
    <property type="entry name" value="AB_hydrolase_fold"/>
</dbReference>
<gene>
    <name evidence="2" type="ORF">SAMN05720606_11588</name>
</gene>
<dbReference type="SUPFAM" id="SSF53474">
    <property type="entry name" value="alpha/beta-Hydrolases"/>
    <property type="match status" value="1"/>
</dbReference>
<keyword evidence="1" id="KW-0812">Transmembrane</keyword>
<keyword evidence="1" id="KW-1133">Transmembrane helix</keyword>
<protein>
    <submittedName>
        <fullName evidence="2">Lipase (Class 3)</fullName>
    </submittedName>
</protein>
<organism evidence="2 3">
    <name type="scientific">Paenibacillus polysaccharolyticus</name>
    <dbReference type="NCBI Taxonomy" id="582692"/>
    <lineage>
        <taxon>Bacteria</taxon>
        <taxon>Bacillati</taxon>
        <taxon>Bacillota</taxon>
        <taxon>Bacilli</taxon>
        <taxon>Bacillales</taxon>
        <taxon>Paenibacillaceae</taxon>
        <taxon>Paenibacillus</taxon>
    </lineage>
</organism>
<keyword evidence="1" id="KW-0472">Membrane</keyword>
<evidence type="ECO:0000313" key="3">
    <source>
        <dbReference type="Proteomes" id="UP000198538"/>
    </source>
</evidence>
<keyword evidence="3" id="KW-1185">Reference proteome</keyword>
<dbReference type="EMBL" id="FMVM01000015">
    <property type="protein sequence ID" value="SCZ00428.1"/>
    <property type="molecule type" value="Genomic_DNA"/>
</dbReference>
<dbReference type="AlphaFoldDB" id="A0A1G5KK44"/>
<proteinExistence type="predicted"/>
<feature type="transmembrane region" description="Helical" evidence="1">
    <location>
        <begin position="113"/>
        <end position="131"/>
    </location>
</feature>
<dbReference type="STRING" id="582692.SAMN05720606_11588"/>
<reference evidence="3" key="1">
    <citation type="submission" date="2016-10" db="EMBL/GenBank/DDBJ databases">
        <authorList>
            <person name="Varghese N."/>
            <person name="Submissions S."/>
        </authorList>
    </citation>
    <scope>NUCLEOTIDE SEQUENCE [LARGE SCALE GENOMIC DNA]</scope>
    <source>
        <strain evidence="3">BL9</strain>
    </source>
</reference>